<protein>
    <recommendedName>
        <fullName evidence="1">Ribbon-helix-helix protein CopG domain-containing protein</fullName>
    </recommendedName>
</protein>
<keyword evidence="3" id="KW-1185">Reference proteome</keyword>
<dbReference type="EMBL" id="BRLB01000006">
    <property type="protein sequence ID" value="GKX29828.1"/>
    <property type="molecule type" value="Genomic_DNA"/>
</dbReference>
<evidence type="ECO:0000313" key="3">
    <source>
        <dbReference type="Proteomes" id="UP001144256"/>
    </source>
</evidence>
<dbReference type="SUPFAM" id="SSF47598">
    <property type="entry name" value="Ribbon-helix-helix"/>
    <property type="match status" value="1"/>
</dbReference>
<proteinExistence type="predicted"/>
<evidence type="ECO:0000313" key="2">
    <source>
        <dbReference type="EMBL" id="GKX29828.1"/>
    </source>
</evidence>
<dbReference type="AlphaFoldDB" id="A0A9W5YCJ2"/>
<reference evidence="2" key="1">
    <citation type="submission" date="2022-06" db="EMBL/GenBank/DDBJ databases">
        <title>Vallitalea longa sp. nov., an anaerobic bacterium isolated from marine sediment.</title>
        <authorList>
            <person name="Hirano S."/>
            <person name="Terahara T."/>
            <person name="Mori K."/>
            <person name="Hamada M."/>
            <person name="Matsumoto R."/>
            <person name="Kobayashi T."/>
        </authorList>
    </citation>
    <scope>NUCLEOTIDE SEQUENCE</scope>
    <source>
        <strain evidence="2">SH18-1</strain>
    </source>
</reference>
<dbReference type="Proteomes" id="UP001144256">
    <property type="component" value="Unassembled WGS sequence"/>
</dbReference>
<comment type="caution">
    <text evidence="2">The sequence shown here is derived from an EMBL/GenBank/DDBJ whole genome shotgun (WGS) entry which is preliminary data.</text>
</comment>
<gene>
    <name evidence="2" type="ORF">SH1V18_23080</name>
</gene>
<dbReference type="Pfam" id="PF01402">
    <property type="entry name" value="RHH_1"/>
    <property type="match status" value="1"/>
</dbReference>
<evidence type="ECO:0000259" key="1">
    <source>
        <dbReference type="Pfam" id="PF01402"/>
    </source>
</evidence>
<sequence length="51" mass="5888">MGRPTDKPMPVRVGFRLDTETLNKLDKYCNVNNISRSKAIRKAILRLIDDN</sequence>
<accession>A0A9W5YCJ2</accession>
<dbReference type="InterPro" id="IPR002145">
    <property type="entry name" value="CopG"/>
</dbReference>
<dbReference type="GO" id="GO:0006355">
    <property type="term" value="P:regulation of DNA-templated transcription"/>
    <property type="evidence" value="ECO:0007669"/>
    <property type="project" value="InterPro"/>
</dbReference>
<name>A0A9W5YCJ2_9FIRM</name>
<feature type="domain" description="Ribbon-helix-helix protein CopG" evidence="1">
    <location>
        <begin position="11"/>
        <end position="49"/>
    </location>
</feature>
<dbReference type="CDD" id="cd22231">
    <property type="entry name" value="RHH_NikR_HicB-like"/>
    <property type="match status" value="1"/>
</dbReference>
<dbReference type="InterPro" id="IPR010985">
    <property type="entry name" value="Ribbon_hlx_hlx"/>
</dbReference>
<organism evidence="2 3">
    <name type="scientific">Vallitalea longa</name>
    <dbReference type="NCBI Taxonomy" id="2936439"/>
    <lineage>
        <taxon>Bacteria</taxon>
        <taxon>Bacillati</taxon>
        <taxon>Bacillota</taxon>
        <taxon>Clostridia</taxon>
        <taxon>Lachnospirales</taxon>
        <taxon>Vallitaleaceae</taxon>
        <taxon>Vallitalea</taxon>
    </lineage>
</organism>